<sequence length="259" mass="29277">MGRLASDKDPLLVLRRATGRHTIRQYLYGALTIVVLFFIYRWITNPPKQPFIDTQRTTFGLSEQKNVIDTKVNTGNTLELAIYMESQCPDTTRFIKKQLTPTWQQLGSTGRVTLTVVPFGKARCEPVGQDFKCDCQHGANECQLNQLMNCVIDDIGYPDKYVPVIDCIQGKRNLNDAYEHCIDNTSSLHSNRLKKCAEGERGRRLLALAGQQTAALTPPLTFVPWVTIDGSRVTDAYYDLRENLCKRLEPMPEECNATA</sequence>
<dbReference type="EMBL" id="AZBU02000001">
    <property type="protein sequence ID" value="TMS34520.1"/>
    <property type="molecule type" value="Genomic_DNA"/>
</dbReference>
<dbReference type="PANTHER" id="PTHR13234">
    <property type="entry name" value="GAMMA-INTERFERON INDUCIBLE LYSOSOMAL THIOL REDUCTASE GILT"/>
    <property type="match status" value="1"/>
</dbReference>
<comment type="similarity">
    <text evidence="1">Belongs to the GILT family.</text>
</comment>
<dbReference type="AlphaFoldDB" id="A0A4U8UN30"/>
<evidence type="ECO:0000313" key="5">
    <source>
        <dbReference type="Proteomes" id="UP000298663"/>
    </source>
</evidence>
<organism evidence="4 5">
    <name type="scientific">Steinernema carpocapsae</name>
    <name type="common">Entomopathogenic nematode</name>
    <dbReference type="NCBI Taxonomy" id="34508"/>
    <lineage>
        <taxon>Eukaryota</taxon>
        <taxon>Metazoa</taxon>
        <taxon>Ecdysozoa</taxon>
        <taxon>Nematoda</taxon>
        <taxon>Chromadorea</taxon>
        <taxon>Rhabditida</taxon>
        <taxon>Tylenchina</taxon>
        <taxon>Panagrolaimomorpha</taxon>
        <taxon>Strongyloidoidea</taxon>
        <taxon>Steinernematidae</taxon>
        <taxon>Steinernema</taxon>
    </lineage>
</organism>
<reference evidence="4 5" key="1">
    <citation type="journal article" date="2015" name="Genome Biol.">
        <title>Comparative genomics of Steinernema reveals deeply conserved gene regulatory networks.</title>
        <authorList>
            <person name="Dillman A.R."/>
            <person name="Macchietto M."/>
            <person name="Porter C.F."/>
            <person name="Rogers A."/>
            <person name="Williams B."/>
            <person name="Antoshechkin I."/>
            <person name="Lee M.M."/>
            <person name="Goodwin Z."/>
            <person name="Lu X."/>
            <person name="Lewis E.E."/>
            <person name="Goodrich-Blair H."/>
            <person name="Stock S.P."/>
            <person name="Adams B.J."/>
            <person name="Sternberg P.W."/>
            <person name="Mortazavi A."/>
        </authorList>
    </citation>
    <scope>NUCLEOTIDE SEQUENCE [LARGE SCALE GENOMIC DNA]</scope>
    <source>
        <strain evidence="4 5">ALL</strain>
    </source>
</reference>
<evidence type="ECO:0000256" key="3">
    <source>
        <dbReference type="SAM" id="Phobius"/>
    </source>
</evidence>
<keyword evidence="3" id="KW-0812">Transmembrane</keyword>
<dbReference type="Pfam" id="PF03227">
    <property type="entry name" value="GILT"/>
    <property type="match status" value="1"/>
</dbReference>
<protein>
    <recommendedName>
        <fullName evidence="6">GILT-like protein C02D5.2</fullName>
    </recommendedName>
</protein>
<gene>
    <name evidence="4" type="ORF">L596_002096</name>
</gene>
<feature type="transmembrane region" description="Helical" evidence="3">
    <location>
        <begin position="25"/>
        <end position="43"/>
    </location>
</feature>
<keyword evidence="5" id="KW-1185">Reference proteome</keyword>
<dbReference type="OrthoDB" id="958254at2759"/>
<evidence type="ECO:0000256" key="1">
    <source>
        <dbReference type="ARBA" id="ARBA00005679"/>
    </source>
</evidence>
<evidence type="ECO:0008006" key="6">
    <source>
        <dbReference type="Google" id="ProtNLM"/>
    </source>
</evidence>
<evidence type="ECO:0000313" key="4">
    <source>
        <dbReference type="EMBL" id="TMS34520.1"/>
    </source>
</evidence>
<comment type="caution">
    <text evidence="4">The sequence shown here is derived from an EMBL/GenBank/DDBJ whole genome shotgun (WGS) entry which is preliminary data.</text>
</comment>
<dbReference type="GO" id="GO:0016671">
    <property type="term" value="F:oxidoreductase activity, acting on a sulfur group of donors, disulfide as acceptor"/>
    <property type="evidence" value="ECO:0007669"/>
    <property type="project" value="InterPro"/>
</dbReference>
<name>A0A4U8UN30_STECR</name>
<evidence type="ECO:0000256" key="2">
    <source>
        <dbReference type="ARBA" id="ARBA00023180"/>
    </source>
</evidence>
<reference evidence="4 5" key="2">
    <citation type="journal article" date="2019" name="G3 (Bethesda)">
        <title>Hybrid Assembly of the Genome of the Entomopathogenic Nematode Steinernema carpocapsae Identifies the X-Chromosome.</title>
        <authorList>
            <person name="Serra L."/>
            <person name="Macchietto M."/>
            <person name="Macias-Munoz A."/>
            <person name="McGill C.J."/>
            <person name="Rodriguez I.M."/>
            <person name="Rodriguez B."/>
            <person name="Murad R."/>
            <person name="Mortazavi A."/>
        </authorList>
    </citation>
    <scope>NUCLEOTIDE SEQUENCE [LARGE SCALE GENOMIC DNA]</scope>
    <source>
        <strain evidence="4 5">ALL</strain>
    </source>
</reference>
<dbReference type="PANTHER" id="PTHR13234:SF70">
    <property type="entry name" value="GILT-LIKE PROTEIN C02D5.2"/>
    <property type="match status" value="1"/>
</dbReference>
<keyword evidence="3" id="KW-0472">Membrane</keyword>
<dbReference type="InterPro" id="IPR004911">
    <property type="entry name" value="Interferon-induced_GILT"/>
</dbReference>
<proteinExistence type="inferred from homology"/>
<keyword evidence="2" id="KW-0325">Glycoprotein</keyword>
<dbReference type="Proteomes" id="UP000298663">
    <property type="component" value="Unassembled WGS sequence"/>
</dbReference>
<accession>A0A4U8UN30</accession>
<keyword evidence="3" id="KW-1133">Transmembrane helix</keyword>